<dbReference type="EMBL" id="JAPQKH010000001">
    <property type="protein sequence ID" value="KAJ5116360.1"/>
    <property type="molecule type" value="Genomic_DNA"/>
</dbReference>
<dbReference type="Proteomes" id="UP001149165">
    <property type="component" value="Unassembled WGS sequence"/>
</dbReference>
<gene>
    <name evidence="2" type="ORF">N7456_000708</name>
</gene>
<dbReference type="PANTHER" id="PTHR20958:SF6">
    <property type="entry name" value="GLYCINE N-ACYLTRANSFERASE-LIKE PROTEIN"/>
    <property type="match status" value="1"/>
</dbReference>
<evidence type="ECO:0000256" key="1">
    <source>
        <dbReference type="SAM" id="MobiDB-lite"/>
    </source>
</evidence>
<evidence type="ECO:0000313" key="3">
    <source>
        <dbReference type="Proteomes" id="UP001149165"/>
    </source>
</evidence>
<proteinExistence type="predicted"/>
<evidence type="ECO:0000313" key="2">
    <source>
        <dbReference type="EMBL" id="KAJ5116360.1"/>
    </source>
</evidence>
<sequence>MSLPEIYEHDDKASSLFPHLIHHLPHSISLLRRIQHGIAYPAPTAKILASFPPSSSSAPAPDPSLPWLAARVDLARGRETQIIIYSSLEAEHTSIQPIAVSPHGNPGPSPSSTTPEHTSSTNSNDNPNKWAAFSAEKTHLDLARDQFIALLTYVKANLLPGYLASLPETYATPATELKSSNGVPLIPAPDPNAFLIGTLHTGLFTLLLKDGGFPSTGADNDAANPIPKVKVHRFDNPPYGKFFFRRDAFTASQNGVEIENPLPAGYRFHDRKGRKGVLDSHLDLVQSRTHIPRSRAQLSSIPGVTIYSDSDSGSDDEEMPIAWAFLGVDGALATLHVEPGHRGRGLALALSKETMRKGMDPEGVFGAARLALDQKLAEQSADWVHTEVAQYNQASRRVMEKVGGEVKSFVMWSVIELCD</sequence>
<feature type="region of interest" description="Disordered" evidence="1">
    <location>
        <begin position="98"/>
        <end position="129"/>
    </location>
</feature>
<accession>A0A9W9KSD4</accession>
<dbReference type="InterPro" id="IPR053225">
    <property type="entry name" value="Acyl-CoA_N-acyltransferase"/>
</dbReference>
<protein>
    <submittedName>
        <fullName evidence="2">Acyl-CoA N-acyltransferase</fullName>
    </submittedName>
</protein>
<dbReference type="OrthoDB" id="61870at2759"/>
<feature type="compositionally biased region" description="Low complexity" evidence="1">
    <location>
        <begin position="101"/>
        <end position="123"/>
    </location>
</feature>
<dbReference type="Gene3D" id="3.40.630.30">
    <property type="match status" value="1"/>
</dbReference>
<comment type="caution">
    <text evidence="2">The sequence shown here is derived from an EMBL/GenBank/DDBJ whole genome shotgun (WGS) entry which is preliminary data.</text>
</comment>
<dbReference type="PANTHER" id="PTHR20958">
    <property type="entry name" value="GLYCINE N-ACYLTRANSFERASE-LIKE PROTEIN"/>
    <property type="match status" value="1"/>
</dbReference>
<dbReference type="InterPro" id="IPR016181">
    <property type="entry name" value="Acyl_CoA_acyltransferase"/>
</dbReference>
<organism evidence="2 3">
    <name type="scientific">Penicillium angulare</name>
    <dbReference type="NCBI Taxonomy" id="116970"/>
    <lineage>
        <taxon>Eukaryota</taxon>
        <taxon>Fungi</taxon>
        <taxon>Dikarya</taxon>
        <taxon>Ascomycota</taxon>
        <taxon>Pezizomycotina</taxon>
        <taxon>Eurotiomycetes</taxon>
        <taxon>Eurotiomycetidae</taxon>
        <taxon>Eurotiales</taxon>
        <taxon>Aspergillaceae</taxon>
        <taxon>Penicillium</taxon>
    </lineage>
</organism>
<keyword evidence="3" id="KW-1185">Reference proteome</keyword>
<dbReference type="SUPFAM" id="SSF55729">
    <property type="entry name" value="Acyl-CoA N-acyltransferases (Nat)"/>
    <property type="match status" value="1"/>
</dbReference>
<reference evidence="2" key="2">
    <citation type="journal article" date="2023" name="IMA Fungus">
        <title>Comparative genomic study of the Penicillium genus elucidates a diverse pangenome and 15 lateral gene transfer events.</title>
        <authorList>
            <person name="Petersen C."/>
            <person name="Sorensen T."/>
            <person name="Nielsen M.R."/>
            <person name="Sondergaard T.E."/>
            <person name="Sorensen J.L."/>
            <person name="Fitzpatrick D.A."/>
            <person name="Frisvad J.C."/>
            <person name="Nielsen K.L."/>
        </authorList>
    </citation>
    <scope>NUCLEOTIDE SEQUENCE</scope>
    <source>
        <strain evidence="2">IBT 30069</strain>
    </source>
</reference>
<reference evidence="2" key="1">
    <citation type="submission" date="2022-11" db="EMBL/GenBank/DDBJ databases">
        <authorList>
            <person name="Petersen C."/>
        </authorList>
    </citation>
    <scope>NUCLEOTIDE SEQUENCE</scope>
    <source>
        <strain evidence="2">IBT 30069</strain>
    </source>
</reference>
<name>A0A9W9KSD4_9EURO</name>
<dbReference type="AlphaFoldDB" id="A0A9W9KSD4"/>